<evidence type="ECO:0000256" key="7">
    <source>
        <dbReference type="SAM" id="Phobius"/>
    </source>
</evidence>
<dbReference type="PANTHER" id="PTHR33778">
    <property type="entry name" value="PROTEIN MGTC"/>
    <property type="match status" value="1"/>
</dbReference>
<feature type="transmembrane region" description="Helical" evidence="7">
    <location>
        <begin position="70"/>
        <end position="88"/>
    </location>
</feature>
<comment type="caution">
    <text evidence="9">The sequence shown here is derived from an EMBL/GenBank/DDBJ whole genome shotgun (WGS) entry which is preliminary data.</text>
</comment>
<evidence type="ECO:0000256" key="1">
    <source>
        <dbReference type="ARBA" id="ARBA00004651"/>
    </source>
</evidence>
<protein>
    <submittedName>
        <fullName evidence="9">MgtC/SapB family protein</fullName>
    </submittedName>
</protein>
<evidence type="ECO:0000313" key="10">
    <source>
        <dbReference type="Proteomes" id="UP000307943"/>
    </source>
</evidence>
<keyword evidence="4 7" id="KW-0812">Transmembrane</keyword>
<feature type="transmembrane region" description="Helical" evidence="7">
    <location>
        <begin position="6"/>
        <end position="23"/>
    </location>
</feature>
<dbReference type="PANTHER" id="PTHR33778:SF1">
    <property type="entry name" value="MAGNESIUM TRANSPORTER YHID-RELATED"/>
    <property type="match status" value="1"/>
</dbReference>
<comment type="subcellular location">
    <subcellularLocation>
        <location evidence="1">Cell membrane</location>
        <topology evidence="1">Multi-pass membrane protein</topology>
    </subcellularLocation>
</comment>
<dbReference type="PRINTS" id="PR01837">
    <property type="entry name" value="MGTCSAPBPROT"/>
</dbReference>
<feature type="domain" description="MgtC/SapB/SrpB/YhiD N-terminal" evidence="8">
    <location>
        <begin position="11"/>
        <end position="136"/>
    </location>
</feature>
<keyword evidence="6 7" id="KW-0472">Membrane</keyword>
<feature type="transmembrane region" description="Helical" evidence="7">
    <location>
        <begin position="35"/>
        <end position="54"/>
    </location>
</feature>
<evidence type="ECO:0000259" key="8">
    <source>
        <dbReference type="Pfam" id="PF02308"/>
    </source>
</evidence>
<gene>
    <name evidence="9" type="ORF">FE784_33575</name>
</gene>
<name>A0A5C4SYT0_9BACL</name>
<keyword evidence="5 7" id="KW-1133">Transmembrane helix</keyword>
<evidence type="ECO:0000313" key="9">
    <source>
        <dbReference type="EMBL" id="TNJ61902.1"/>
    </source>
</evidence>
<evidence type="ECO:0000256" key="5">
    <source>
        <dbReference type="ARBA" id="ARBA00022989"/>
    </source>
</evidence>
<dbReference type="Proteomes" id="UP000307943">
    <property type="component" value="Unassembled WGS sequence"/>
</dbReference>
<dbReference type="AlphaFoldDB" id="A0A5C4SYT0"/>
<dbReference type="InterPro" id="IPR003416">
    <property type="entry name" value="MgtC/SapB/SrpB/YhiD_fam"/>
</dbReference>
<evidence type="ECO:0000256" key="4">
    <source>
        <dbReference type="ARBA" id="ARBA00022692"/>
    </source>
</evidence>
<dbReference type="RefSeq" id="WP_139606620.1">
    <property type="nucleotide sequence ID" value="NZ_VDCQ01000070.1"/>
</dbReference>
<dbReference type="GO" id="GO:0005886">
    <property type="term" value="C:plasma membrane"/>
    <property type="evidence" value="ECO:0007669"/>
    <property type="project" value="UniProtKB-SubCell"/>
</dbReference>
<dbReference type="Pfam" id="PF02308">
    <property type="entry name" value="MgtC"/>
    <property type="match status" value="1"/>
</dbReference>
<reference evidence="9 10" key="1">
    <citation type="submission" date="2019-05" db="EMBL/GenBank/DDBJ databases">
        <title>We sequenced the genome of Paenibacillus hemerocallicola KCTC 33185 for further insight into its adaptation and study the phylogeny of Paenibacillus.</title>
        <authorList>
            <person name="Narsing Rao M.P."/>
        </authorList>
    </citation>
    <scope>NUCLEOTIDE SEQUENCE [LARGE SCALE GENOMIC DNA]</scope>
    <source>
        <strain evidence="9 10">KCTC 33185</strain>
    </source>
</reference>
<comment type="similarity">
    <text evidence="2">Belongs to the MgtC/SapB family.</text>
</comment>
<evidence type="ECO:0000256" key="6">
    <source>
        <dbReference type="ARBA" id="ARBA00023136"/>
    </source>
</evidence>
<keyword evidence="3" id="KW-1003">Cell membrane</keyword>
<dbReference type="EMBL" id="VDCQ01000070">
    <property type="protein sequence ID" value="TNJ61902.1"/>
    <property type="molecule type" value="Genomic_DNA"/>
</dbReference>
<keyword evidence="10" id="KW-1185">Reference proteome</keyword>
<organism evidence="9 10">
    <name type="scientific">Paenibacillus hemerocallicola</name>
    <dbReference type="NCBI Taxonomy" id="1172614"/>
    <lineage>
        <taxon>Bacteria</taxon>
        <taxon>Bacillati</taxon>
        <taxon>Bacillota</taxon>
        <taxon>Bacilli</taxon>
        <taxon>Bacillales</taxon>
        <taxon>Paenibacillaceae</taxon>
        <taxon>Paenibacillus</taxon>
    </lineage>
</organism>
<sequence>MLELEYLLRVIVAGICGALIGYERKNRMKEAGIRTHFVVAVGAALMVVISKYGFRDQIGWESLAFDPSRIAAQVVSGVGFLGAGMIFMQKQTVRGLTTAAGIWTTAGIGMAMGAGLYEVGGGVTLLVLVAQKLLHGKHKWLSAPKTETLAMRIANEPSAVEQLLRVLGEKGISVLGYHVEQTGGAGSVLQVEMNLKFSGNMRAEQLMPIIQQYPFIQSVEASS</sequence>
<evidence type="ECO:0000256" key="2">
    <source>
        <dbReference type="ARBA" id="ARBA00009298"/>
    </source>
</evidence>
<dbReference type="OrthoDB" id="9811198at2"/>
<accession>A0A5C4SYT0</accession>
<dbReference type="InterPro" id="IPR049177">
    <property type="entry name" value="MgtC_SapB_SrpB_YhiD_N"/>
</dbReference>
<proteinExistence type="inferred from homology"/>
<evidence type="ECO:0000256" key="3">
    <source>
        <dbReference type="ARBA" id="ARBA00022475"/>
    </source>
</evidence>